<evidence type="ECO:0000313" key="2">
    <source>
        <dbReference type="Proteomes" id="UP001056436"/>
    </source>
</evidence>
<dbReference type="AlphaFoldDB" id="A0A9P9X027"/>
<name>A0A9P9X027_9PEZI</name>
<dbReference type="Proteomes" id="UP001056436">
    <property type="component" value="Unassembled WGS sequence"/>
</dbReference>
<comment type="caution">
    <text evidence="1">The sequence shown here is derived from an EMBL/GenBank/DDBJ whole genome shotgun (WGS) entry which is preliminary data.</text>
</comment>
<evidence type="ECO:0000313" key="1">
    <source>
        <dbReference type="EMBL" id="KAI3527749.1"/>
    </source>
</evidence>
<dbReference type="EMBL" id="SDAQ01000291">
    <property type="protein sequence ID" value="KAI3527749.1"/>
    <property type="molecule type" value="Genomic_DNA"/>
</dbReference>
<sequence length="139" mass="15877">MSRHYSSCESKGKTDDKLGSLRGLFKRIQKWLFSPTGTVSRMGVWAQWPTKTFGIRSRSRVIERLIGVASCWFTGWGRLIGLGNTRESLGRLVQSLSRTTGLPYGNIRNRTKISWVRENQLFVDKERGRCVKTVQGQPE</sequence>
<keyword evidence="2" id="KW-1185">Reference proteome</keyword>
<organism evidence="1 2">
    <name type="scientific">Colletotrichum abscissum</name>
    <dbReference type="NCBI Taxonomy" id="1671311"/>
    <lineage>
        <taxon>Eukaryota</taxon>
        <taxon>Fungi</taxon>
        <taxon>Dikarya</taxon>
        <taxon>Ascomycota</taxon>
        <taxon>Pezizomycotina</taxon>
        <taxon>Sordariomycetes</taxon>
        <taxon>Hypocreomycetidae</taxon>
        <taxon>Glomerellales</taxon>
        <taxon>Glomerellaceae</taxon>
        <taxon>Colletotrichum</taxon>
        <taxon>Colletotrichum acutatum species complex</taxon>
    </lineage>
</organism>
<accession>A0A9P9X027</accession>
<proteinExistence type="predicted"/>
<reference evidence="1" key="1">
    <citation type="submission" date="2019-01" db="EMBL/GenBank/DDBJ databases">
        <title>Colletotrichum abscissum LGMF1257.</title>
        <authorList>
            <person name="Baroncelli R."/>
        </authorList>
    </citation>
    <scope>NUCLEOTIDE SEQUENCE</scope>
    <source>
        <strain evidence="1">Ca142</strain>
    </source>
</reference>
<protein>
    <submittedName>
        <fullName evidence="1">Uncharacterized protein</fullName>
    </submittedName>
</protein>
<gene>
    <name evidence="1" type="ORF">CABS02_15292</name>
</gene>